<evidence type="ECO:0000313" key="2">
    <source>
        <dbReference type="Proteomes" id="UP000654993"/>
    </source>
</evidence>
<reference evidence="1" key="1">
    <citation type="submission" date="2020-08" db="EMBL/GenBank/DDBJ databases">
        <authorList>
            <person name="Uke A."/>
            <person name="Chhe C."/>
            <person name="Baramee S."/>
            <person name="Kosugi A."/>
        </authorList>
    </citation>
    <scope>NUCLEOTIDE SEQUENCE</scope>
    <source>
        <strain evidence="1">DA-C8</strain>
    </source>
</reference>
<reference evidence="1" key="2">
    <citation type="journal article" date="2021" name="Data Brief">
        <title>Draft genome sequence data of the facultative, thermophilic, xylanolytic bacterium Paenibacillus sp. strain DA-C8.</title>
        <authorList>
            <person name="Chhe C."/>
            <person name="Uke A."/>
            <person name="Baramee S."/>
            <person name="Ungkulpasvich U."/>
            <person name="Tachaapaikoon C."/>
            <person name="Pason P."/>
            <person name="Waeonukul R."/>
            <person name="Ratanakhanokchai K."/>
            <person name="Kosugi A."/>
        </authorList>
    </citation>
    <scope>NUCLEOTIDE SEQUENCE</scope>
    <source>
        <strain evidence="1">DA-C8</strain>
    </source>
</reference>
<name>A0A916QFR6_9BACL</name>
<accession>A0A916QFR6</accession>
<evidence type="ECO:0000313" key="1">
    <source>
        <dbReference type="EMBL" id="GFR38819.1"/>
    </source>
</evidence>
<dbReference type="Proteomes" id="UP000654993">
    <property type="component" value="Unassembled WGS sequence"/>
</dbReference>
<gene>
    <name evidence="1" type="ORF">PRECH8_21150</name>
</gene>
<keyword evidence="2" id="KW-1185">Reference proteome</keyword>
<comment type="caution">
    <text evidence="1">The sequence shown here is derived from an EMBL/GenBank/DDBJ whole genome shotgun (WGS) entry which is preliminary data.</text>
</comment>
<protein>
    <submittedName>
        <fullName evidence="1">Uncharacterized protein</fullName>
    </submittedName>
</protein>
<sequence length="65" mass="7780">MSILNRLIRDDSSSVRKYPDILHSKKWSISSINERKKALEQLEHDMARKQGREPVKIVYKPKFRK</sequence>
<organism evidence="1 2">
    <name type="scientific">Insulibacter thermoxylanivorax</name>
    <dbReference type="NCBI Taxonomy" id="2749268"/>
    <lineage>
        <taxon>Bacteria</taxon>
        <taxon>Bacillati</taxon>
        <taxon>Bacillota</taxon>
        <taxon>Bacilli</taxon>
        <taxon>Bacillales</taxon>
        <taxon>Paenibacillaceae</taxon>
        <taxon>Insulibacter</taxon>
    </lineage>
</organism>
<proteinExistence type="predicted"/>
<dbReference type="EMBL" id="BMAQ01000028">
    <property type="protein sequence ID" value="GFR38819.1"/>
    <property type="molecule type" value="Genomic_DNA"/>
</dbReference>
<dbReference type="AlphaFoldDB" id="A0A916QFR6"/>